<organism evidence="3 4">
    <name type="scientific">Mycoplasma anserisalpingitidis</name>
    <dbReference type="NCBI Taxonomy" id="519450"/>
    <lineage>
        <taxon>Bacteria</taxon>
        <taxon>Bacillati</taxon>
        <taxon>Mycoplasmatota</taxon>
        <taxon>Mollicutes</taxon>
        <taxon>Mycoplasmataceae</taxon>
        <taxon>Mycoplasma</taxon>
    </lineage>
</organism>
<dbReference type="SUPFAM" id="SSF159234">
    <property type="entry name" value="FomD-like"/>
    <property type="match status" value="1"/>
</dbReference>
<evidence type="ECO:0000256" key="1">
    <source>
        <dbReference type="ARBA" id="ARBA00022801"/>
    </source>
</evidence>
<reference evidence="4" key="1">
    <citation type="submission" date="2019-07" db="EMBL/GenBank/DDBJ databases">
        <title>Complete genome sequences of three Mycoplasma sp. 1220 strains.</title>
        <authorList>
            <person name="Grozner D."/>
            <person name="Forro B."/>
            <person name="Kovacs A.B."/>
            <person name="Marton S."/>
            <person name="Banyai K."/>
            <person name="Kreizinger Z."/>
            <person name="Sulyok K.M."/>
            <person name="Gyuranecz M."/>
        </authorList>
    </citation>
    <scope>NUCLEOTIDE SEQUENCE [LARGE SCALE GENOMIC DNA]</scope>
    <source>
        <strain evidence="4">MYCAV93</strain>
    </source>
</reference>
<proteinExistence type="predicted"/>
<dbReference type="RefSeq" id="WP_146309108.1">
    <property type="nucleotide sequence ID" value="NZ_CP041663.1"/>
</dbReference>
<name>A0A5B8K6H3_9MOLU</name>
<dbReference type="Gene3D" id="2.40.380.10">
    <property type="entry name" value="FomD-like"/>
    <property type="match status" value="1"/>
</dbReference>
<dbReference type="InterPro" id="IPR050212">
    <property type="entry name" value="Ntdp-like"/>
</dbReference>
<sequence length="227" mass="27235">MHVKINDLRIGTILKVQAYKFNGLLYRQWNQAKIIYNNEKHIVLILYKTKVTELNGAGWVYKEPVIWFMPKKQNFNCLVLIKKNGFYRYINLASTPIFEDDTIKFIDYDLDVKCYPQKELKIVDRDEFNTNGKIMKYPDVLKNKILDELSNVIKMYNNFQYFFSDDIIKYYLKIAENDKVMLNIKNYLTPIIKNKTINLNNKMYQKNNKKKTYNKKTKFINFAVRNA</sequence>
<keyword evidence="1" id="KW-0378">Hydrolase</keyword>
<evidence type="ECO:0000313" key="4">
    <source>
        <dbReference type="Proteomes" id="UP000317512"/>
    </source>
</evidence>
<dbReference type="OrthoDB" id="1645325at2"/>
<accession>A0A5B8K6H3</accession>
<dbReference type="GO" id="GO:0016787">
    <property type="term" value="F:hydrolase activity"/>
    <property type="evidence" value="ECO:0007669"/>
    <property type="project" value="UniProtKB-KW"/>
</dbReference>
<evidence type="ECO:0000259" key="2">
    <source>
        <dbReference type="Pfam" id="PF04167"/>
    </source>
</evidence>
<evidence type="ECO:0000313" key="3">
    <source>
        <dbReference type="EMBL" id="QDY88655.1"/>
    </source>
</evidence>
<dbReference type="Pfam" id="PF04167">
    <property type="entry name" value="DUF402"/>
    <property type="match status" value="1"/>
</dbReference>
<feature type="domain" description="DUF402" evidence="2">
    <location>
        <begin position="23"/>
        <end position="159"/>
    </location>
</feature>
<dbReference type="PANTHER" id="PTHR39159">
    <property type="match status" value="1"/>
</dbReference>
<dbReference type="InterPro" id="IPR035930">
    <property type="entry name" value="FomD-like_sf"/>
</dbReference>
<dbReference type="PANTHER" id="PTHR39159:SF1">
    <property type="entry name" value="UPF0374 PROTEIN YGAC"/>
    <property type="match status" value="1"/>
</dbReference>
<protein>
    <submittedName>
        <fullName evidence="3">DUF402 domain-containing protein</fullName>
    </submittedName>
</protein>
<dbReference type="InterPro" id="IPR007295">
    <property type="entry name" value="DUF402"/>
</dbReference>
<dbReference type="EMBL" id="CP041663">
    <property type="protein sequence ID" value="QDY88655.1"/>
    <property type="molecule type" value="Genomic_DNA"/>
</dbReference>
<dbReference type="AlphaFoldDB" id="A0A5B8K6H3"/>
<gene>
    <name evidence="3" type="ORF">FOY43_03270</name>
</gene>
<dbReference type="Proteomes" id="UP000317512">
    <property type="component" value="Chromosome"/>
</dbReference>